<dbReference type="AlphaFoldDB" id="A0A9X2WVP3"/>
<comment type="caution">
    <text evidence="3">The sequence shown here is derived from an EMBL/GenBank/DDBJ whole genome shotgun (WGS) entry which is preliminary data.</text>
</comment>
<dbReference type="Proteomes" id="UP001155604">
    <property type="component" value="Unassembled WGS sequence"/>
</dbReference>
<feature type="domain" description="GGDEF" evidence="2">
    <location>
        <begin position="194"/>
        <end position="323"/>
    </location>
</feature>
<dbReference type="Gene3D" id="3.30.450.40">
    <property type="match status" value="1"/>
</dbReference>
<dbReference type="InterPro" id="IPR043128">
    <property type="entry name" value="Rev_trsase/Diguanyl_cyclase"/>
</dbReference>
<reference evidence="3" key="1">
    <citation type="journal article" date="2023" name="Int. J. Syst. Evol. Microbiol.">
        <title>&lt;i&gt;Shewanella septentrionalis&lt;/i&gt; sp. nov. and &lt;i&gt;Shewanella holmiensis&lt;/i&gt; sp. nov., isolated from Baltic Sea water and sediments.</title>
        <authorList>
            <person name="Martin-Rodriguez A.J."/>
            <person name="Thorell K."/>
            <person name="Joffre E."/>
            <person name="Jensie-Markopoulos S."/>
            <person name="Moore E.R.B."/>
            <person name="Sjoling A."/>
        </authorList>
    </citation>
    <scope>NUCLEOTIDE SEQUENCE</scope>
    <source>
        <strain evidence="3">SP1W3</strain>
    </source>
</reference>
<dbReference type="SMART" id="SM00267">
    <property type="entry name" value="GGDEF"/>
    <property type="match status" value="1"/>
</dbReference>
<dbReference type="EMBL" id="JAMTCC010000021">
    <property type="protein sequence ID" value="MCT7946300.1"/>
    <property type="molecule type" value="Genomic_DNA"/>
</dbReference>
<dbReference type="RefSeq" id="WP_126491244.1">
    <property type="nucleotide sequence ID" value="NZ_JAMTCC010000021.1"/>
</dbReference>
<dbReference type="PANTHER" id="PTHR43102">
    <property type="entry name" value="SLR1143 PROTEIN"/>
    <property type="match status" value="1"/>
</dbReference>
<comment type="cofactor">
    <cofactor evidence="1">
        <name>Mg(2+)</name>
        <dbReference type="ChEBI" id="CHEBI:18420"/>
    </cofactor>
</comment>
<dbReference type="GO" id="GO:0003824">
    <property type="term" value="F:catalytic activity"/>
    <property type="evidence" value="ECO:0007669"/>
    <property type="project" value="UniProtKB-ARBA"/>
</dbReference>
<evidence type="ECO:0000259" key="2">
    <source>
        <dbReference type="PROSITE" id="PS50887"/>
    </source>
</evidence>
<gene>
    <name evidence="3" type="ORF">NE536_13135</name>
</gene>
<dbReference type="SMART" id="SM00065">
    <property type="entry name" value="GAF"/>
    <property type="match status" value="1"/>
</dbReference>
<dbReference type="FunFam" id="3.30.70.270:FF:000001">
    <property type="entry name" value="Diguanylate cyclase domain protein"/>
    <property type="match status" value="1"/>
</dbReference>
<proteinExistence type="predicted"/>
<organism evidence="3 4">
    <name type="scientific">Shewanella septentrionalis</name>
    <dbReference type="NCBI Taxonomy" id="2952223"/>
    <lineage>
        <taxon>Bacteria</taxon>
        <taxon>Pseudomonadati</taxon>
        <taxon>Pseudomonadota</taxon>
        <taxon>Gammaproteobacteria</taxon>
        <taxon>Alteromonadales</taxon>
        <taxon>Shewanellaceae</taxon>
        <taxon>Shewanella</taxon>
    </lineage>
</organism>
<protein>
    <submittedName>
        <fullName evidence="3">Sensor domain-containing diguanylate cyclase</fullName>
    </submittedName>
</protein>
<dbReference type="InterPro" id="IPR000160">
    <property type="entry name" value="GGDEF_dom"/>
</dbReference>
<evidence type="ECO:0000313" key="3">
    <source>
        <dbReference type="EMBL" id="MCT7946300.1"/>
    </source>
</evidence>
<dbReference type="InterPro" id="IPR029016">
    <property type="entry name" value="GAF-like_dom_sf"/>
</dbReference>
<dbReference type="SUPFAM" id="SSF55781">
    <property type="entry name" value="GAF domain-like"/>
    <property type="match status" value="1"/>
</dbReference>
<dbReference type="PANTHER" id="PTHR43102:SF2">
    <property type="entry name" value="GAF DOMAIN-CONTAINING PROTEIN"/>
    <property type="match status" value="1"/>
</dbReference>
<name>A0A9X2WVP3_9GAMM</name>
<evidence type="ECO:0000313" key="4">
    <source>
        <dbReference type="Proteomes" id="UP001155604"/>
    </source>
</evidence>
<dbReference type="SUPFAM" id="SSF55073">
    <property type="entry name" value="Nucleotide cyclase"/>
    <property type="match status" value="1"/>
</dbReference>
<dbReference type="Gene3D" id="3.30.70.270">
    <property type="match status" value="1"/>
</dbReference>
<dbReference type="NCBIfam" id="TIGR00254">
    <property type="entry name" value="GGDEF"/>
    <property type="match status" value="1"/>
</dbReference>
<evidence type="ECO:0000256" key="1">
    <source>
        <dbReference type="ARBA" id="ARBA00001946"/>
    </source>
</evidence>
<dbReference type="Pfam" id="PF01590">
    <property type="entry name" value="GAF"/>
    <property type="match status" value="1"/>
</dbReference>
<dbReference type="Pfam" id="PF00990">
    <property type="entry name" value="GGDEF"/>
    <property type="match status" value="1"/>
</dbReference>
<dbReference type="CDD" id="cd01949">
    <property type="entry name" value="GGDEF"/>
    <property type="match status" value="1"/>
</dbReference>
<dbReference type="PROSITE" id="PS50887">
    <property type="entry name" value="GGDEF"/>
    <property type="match status" value="1"/>
</dbReference>
<dbReference type="InterPro" id="IPR003018">
    <property type="entry name" value="GAF"/>
</dbReference>
<accession>A0A9X2WVP3</accession>
<keyword evidence="4" id="KW-1185">Reference proteome</keyword>
<sequence>MQLPTIPENELQRLATLRALNVLDTDAEERFDRITRLTRRIFSLPICVVTLVDAERQWFKSRQGLEVTETPREISFCGHAINQDDIFIVNDALKDPRFSDNPLVTEQPHIRFYAGYPLTIHRQYRVGTLCLIGTEPREFTAEDIETLTDLGEMVEAELLSIAQNTLDPLTTISNRRGFELLAHQALASCRRTESEAALLFFDLDFFKEVNDNFGHLKGDQVLYDFAHILMTAFRESDVIARLGGDEFVVLLSFVHSDTVNRVIERFKLLLEQYNQQHPKQHSLATSIGIAHWTPDSEMSLEDLLDSADKAMYQDKAAHHTGAP</sequence>
<dbReference type="InterPro" id="IPR029787">
    <property type="entry name" value="Nucleotide_cyclase"/>
</dbReference>